<dbReference type="SUPFAM" id="SSF49764">
    <property type="entry name" value="HSP20-like chaperones"/>
    <property type="match status" value="1"/>
</dbReference>
<dbReference type="InterPro" id="IPR008978">
    <property type="entry name" value="HSP20-like_chaperone"/>
</dbReference>
<dbReference type="InterPro" id="IPR007052">
    <property type="entry name" value="CS_dom"/>
</dbReference>
<dbReference type="EC" id="5.3.4.1" evidence="4"/>
<dbReference type="GO" id="GO:0003756">
    <property type="term" value="F:protein disulfide isomerase activity"/>
    <property type="evidence" value="ECO:0007669"/>
    <property type="project" value="TreeGrafter"/>
</dbReference>
<feature type="compositionally biased region" description="Basic and acidic residues" evidence="8">
    <location>
        <begin position="720"/>
        <end position="734"/>
    </location>
</feature>
<feature type="region of interest" description="Disordered" evidence="8">
    <location>
        <begin position="1"/>
        <end position="22"/>
    </location>
</feature>
<evidence type="ECO:0000256" key="4">
    <source>
        <dbReference type="ARBA" id="ARBA00012723"/>
    </source>
</evidence>
<keyword evidence="11" id="KW-1185">Reference proteome</keyword>
<comment type="similarity">
    <text evidence="3">Belongs to the protein disulfide isomerase family.</text>
</comment>
<keyword evidence="6" id="KW-0413">Isomerase</keyword>
<dbReference type="OrthoDB" id="427280at2759"/>
<dbReference type="InterPro" id="IPR036249">
    <property type="entry name" value="Thioredoxin-like_sf"/>
</dbReference>
<evidence type="ECO:0000256" key="1">
    <source>
        <dbReference type="ARBA" id="ARBA00001182"/>
    </source>
</evidence>
<evidence type="ECO:0000313" key="10">
    <source>
        <dbReference type="EMBL" id="CAE7372826.1"/>
    </source>
</evidence>
<organism evidence="10 11">
    <name type="scientific">Symbiodinium natans</name>
    <dbReference type="NCBI Taxonomy" id="878477"/>
    <lineage>
        <taxon>Eukaryota</taxon>
        <taxon>Sar</taxon>
        <taxon>Alveolata</taxon>
        <taxon>Dinophyceae</taxon>
        <taxon>Suessiales</taxon>
        <taxon>Symbiodiniaceae</taxon>
        <taxon>Symbiodinium</taxon>
    </lineage>
</organism>
<evidence type="ECO:0000313" key="11">
    <source>
        <dbReference type="Proteomes" id="UP000604046"/>
    </source>
</evidence>
<name>A0A812QHC0_9DINO</name>
<keyword evidence="5" id="KW-0256">Endoplasmic reticulum</keyword>
<dbReference type="GO" id="GO:0005783">
    <property type="term" value="C:endoplasmic reticulum"/>
    <property type="evidence" value="ECO:0007669"/>
    <property type="project" value="TreeGrafter"/>
</dbReference>
<gene>
    <name evidence="10" type="primary">pdiA</name>
    <name evidence="10" type="ORF">SNAT2548_LOCUS20365</name>
</gene>
<dbReference type="EMBL" id="CAJNDS010002207">
    <property type="protein sequence ID" value="CAE7372826.1"/>
    <property type="molecule type" value="Genomic_DNA"/>
</dbReference>
<protein>
    <recommendedName>
        <fullName evidence="4">protein disulfide-isomerase</fullName>
        <ecNumber evidence="4">5.3.4.1</ecNumber>
    </recommendedName>
</protein>
<dbReference type="Gene3D" id="3.40.30.10">
    <property type="entry name" value="Glutaredoxin"/>
    <property type="match status" value="3"/>
</dbReference>
<dbReference type="CDD" id="cd02981">
    <property type="entry name" value="PDI_b_family"/>
    <property type="match status" value="1"/>
</dbReference>
<feature type="region of interest" description="Disordered" evidence="8">
    <location>
        <begin position="681"/>
        <end position="779"/>
    </location>
</feature>
<feature type="compositionally biased region" description="Basic and acidic residues" evidence="8">
    <location>
        <begin position="686"/>
        <end position="698"/>
    </location>
</feature>
<evidence type="ECO:0000256" key="5">
    <source>
        <dbReference type="ARBA" id="ARBA00022824"/>
    </source>
</evidence>
<dbReference type="GO" id="GO:0034976">
    <property type="term" value="P:response to endoplasmic reticulum stress"/>
    <property type="evidence" value="ECO:0007669"/>
    <property type="project" value="TreeGrafter"/>
</dbReference>
<evidence type="ECO:0000256" key="3">
    <source>
        <dbReference type="ARBA" id="ARBA00006347"/>
    </source>
</evidence>
<dbReference type="Pfam" id="PF13848">
    <property type="entry name" value="Thioredoxin_6"/>
    <property type="match status" value="1"/>
</dbReference>
<dbReference type="PANTHER" id="PTHR18929:SF132">
    <property type="entry name" value="PROTEIN DISULFIDE-ISOMERASE A3"/>
    <property type="match status" value="1"/>
</dbReference>
<proteinExistence type="inferred from homology"/>
<keyword evidence="7" id="KW-0676">Redox-active center</keyword>
<comment type="catalytic activity">
    <reaction evidence="1">
        <text>Catalyzes the rearrangement of -S-S- bonds in proteins.</text>
        <dbReference type="EC" id="5.3.4.1"/>
    </reaction>
</comment>
<dbReference type="PANTHER" id="PTHR18929">
    <property type="entry name" value="PROTEIN DISULFIDE ISOMERASE"/>
    <property type="match status" value="1"/>
</dbReference>
<feature type="domain" description="CS" evidence="9">
    <location>
        <begin position="782"/>
        <end position="879"/>
    </location>
</feature>
<dbReference type="PROSITE" id="PS51203">
    <property type="entry name" value="CS"/>
    <property type="match status" value="1"/>
</dbReference>
<evidence type="ECO:0000256" key="7">
    <source>
        <dbReference type="ARBA" id="ARBA00023284"/>
    </source>
</evidence>
<reference evidence="10" key="1">
    <citation type="submission" date="2021-02" db="EMBL/GenBank/DDBJ databases">
        <authorList>
            <person name="Dougan E. K."/>
            <person name="Rhodes N."/>
            <person name="Thang M."/>
            <person name="Chan C."/>
        </authorList>
    </citation>
    <scope>NUCLEOTIDE SEQUENCE</scope>
</reference>
<dbReference type="CDD" id="cd02961">
    <property type="entry name" value="PDI_a_family"/>
    <property type="match status" value="1"/>
</dbReference>
<dbReference type="CDD" id="cd06463">
    <property type="entry name" value="p23_like"/>
    <property type="match status" value="1"/>
</dbReference>
<evidence type="ECO:0000259" key="9">
    <source>
        <dbReference type="PROSITE" id="PS51203"/>
    </source>
</evidence>
<dbReference type="GO" id="GO:0006457">
    <property type="term" value="P:protein folding"/>
    <property type="evidence" value="ECO:0007669"/>
    <property type="project" value="TreeGrafter"/>
</dbReference>
<sequence>MELREDILPEASRSERMTGPSVGGSTSGLVLLLRKRIQHRWDRPFMDEASFGLPRDWKREDRSLAAAIRNLPDEDEVELPRALNIRRLSSRSLEEVARASVLVVAMRYPWCTACEEKDKAFVKVSKVAGAKGEFGDVVFGSLDLREEKAIARWVWEDGLHQCAKSKCPLHVFKPDEPLNEPYTFQVQLLYEMDEAAMMGDPMAGMPGHTPKGQTIKPNFDRFEKDLALLLPKAVSELRPEEVPEFRRRWDTAVIGSGVNATAFRRAAREVRGTATFALESSAPSPLQSASIPRIQLWRSETLEIGTGPQEPVPFDGSLTHLNASYLAHFARVHAQPLLQNYTWDLKDEMGAIGMPVGVLWVNFSDTNHTNATNAALAAFRSLCSKRRGTNASRHILCCVMDGSYAYYQREYGSHEPYPFPFFGVTRKLGFGAGDRFGYPFREPVNHTVLGFFSSPKRAVKDMSSWVGRVLAGRVPPSHESGLVTNSSKWLRGQVLEVVWKTYQREINGSTADVLLELYDDQRKRQHISTAVMDVLAKTLKDYADIKVARMEVSQNYVPALFGRKQFSKETEYFWVPPSIASGEWTPGVPVKYPGEAEEATVAKLLKWFKKHTMSRWSLKEALEASSDISEEVMGYAKLQQQADDRAEEDKQQMIKKMMTTLKKEKGMVDVGEMMGLKKAADALGEETPRKSGKGEAKKKTTGVPAEEDEEQKRAARRAKLQKEEQRQKEIAKKDREKRKRRLEMEKQRQEKKKLEEQQRREKAAKEAEEKRRKKEAERLRQPATPLFTWGQSKDQIRISVAIPKMHLDTVNVSLGIDQVDVRGHDWQRRPYILSFELREFVVPANSSWAVRYSEEADPQPDGVLLTLQKQTPHRWDRLAQNHTAVKSFLKKDWVQDDGELEEEQEEVDLPSGQNVKKVTVANLDRLLQHHSLVVLAARFPWCDKCKEKDREFTKAARISRDKDHLDMVSFAVLDAREEKHFARDHNVSCTDSCDLLLFKQDERDEPYMVPGRRFAEEVQIDCYKHLLPVVSEVANKTHFDRVTTAFDTAIVGFFHLTKGEDPWYPRFRAVARQLRGHALFGAAFNGLVPQDMGIDWDPESVPLQEAGGDAQPARPLVLLFKPKEQRHVEFTGELTLEKLAHFSKVLSLPLVSQYTPEGRQKYQELKVPLGMLWLDGEGEGEPTNQAAEEVLRRLALRFSGHLVFVTLNNTRDGFLMRPFGLDPRRVPAFGIAAAEEPDAARFALDEAFKSWDELTGFWRDTGRAFDRIERFCTSFLEGTLEASHESAELPPSYSWTGPGVVHEVVWKTFRESVYRTQNDVLLELYSPYRPQHRTHLMVLELVAEALANLTTLKVARMDTANNYVLPEFGLKDKEKASTFFFVTAAPEKHRRPRRLATKLGRPEELPAQLLRFVHRETRSQEWDFAERSAWVHQEAQRRIRRLRALEKDYEKKMQDEWVQKEMEEFERYKRLGKFDNLNI</sequence>
<feature type="compositionally biased region" description="Basic and acidic residues" evidence="8">
    <location>
        <begin position="1"/>
        <end position="16"/>
    </location>
</feature>
<dbReference type="Proteomes" id="UP000604046">
    <property type="component" value="Unassembled WGS sequence"/>
</dbReference>
<evidence type="ECO:0000256" key="6">
    <source>
        <dbReference type="ARBA" id="ARBA00023235"/>
    </source>
</evidence>
<dbReference type="Gene3D" id="2.60.40.790">
    <property type="match status" value="1"/>
</dbReference>
<feature type="compositionally biased region" description="Basic and acidic residues" evidence="8">
    <location>
        <begin position="742"/>
        <end position="779"/>
    </location>
</feature>
<evidence type="ECO:0000256" key="2">
    <source>
        <dbReference type="ARBA" id="ARBA00004319"/>
    </source>
</evidence>
<dbReference type="SUPFAM" id="SSF52833">
    <property type="entry name" value="Thioredoxin-like"/>
    <property type="match status" value="4"/>
</dbReference>
<comment type="caution">
    <text evidence="10">The sequence shown here is derived from an EMBL/GenBank/DDBJ whole genome shotgun (WGS) entry which is preliminary data.</text>
</comment>
<accession>A0A812QHC0</accession>
<evidence type="ECO:0000256" key="8">
    <source>
        <dbReference type="SAM" id="MobiDB-lite"/>
    </source>
</evidence>
<comment type="subcellular location">
    <subcellularLocation>
        <location evidence="2">Endoplasmic reticulum lumen</location>
    </subcellularLocation>
</comment>